<gene>
    <name evidence="2" type="ORF">RJ639_046743</name>
</gene>
<dbReference type="PANTHER" id="PTHR31414">
    <property type="entry name" value="TRANSMEMBRANE PROTEIN DDB_G0292058"/>
    <property type="match status" value="1"/>
</dbReference>
<protein>
    <recommendedName>
        <fullName evidence="4">Transmembrane protein</fullName>
    </recommendedName>
</protein>
<feature type="transmembrane region" description="Helical" evidence="1">
    <location>
        <begin position="248"/>
        <end position="275"/>
    </location>
</feature>
<evidence type="ECO:0008006" key="4">
    <source>
        <dbReference type="Google" id="ProtNLM"/>
    </source>
</evidence>
<name>A0AA88W7R5_9ASTE</name>
<evidence type="ECO:0000313" key="3">
    <source>
        <dbReference type="Proteomes" id="UP001188597"/>
    </source>
</evidence>
<feature type="transmembrane region" description="Helical" evidence="1">
    <location>
        <begin position="100"/>
        <end position="123"/>
    </location>
</feature>
<dbReference type="Proteomes" id="UP001188597">
    <property type="component" value="Unassembled WGS sequence"/>
</dbReference>
<feature type="transmembrane region" description="Helical" evidence="1">
    <location>
        <begin position="282"/>
        <end position="303"/>
    </location>
</feature>
<proteinExistence type="predicted"/>
<feature type="non-terminal residue" evidence="2">
    <location>
        <position position="1"/>
    </location>
</feature>
<keyword evidence="3" id="KW-1185">Reference proteome</keyword>
<evidence type="ECO:0000256" key="1">
    <source>
        <dbReference type="SAM" id="Phobius"/>
    </source>
</evidence>
<dbReference type="PANTHER" id="PTHR31414:SF18">
    <property type="entry name" value="TRANSMEMBRANE PROTEIN-RELATED"/>
    <property type="match status" value="1"/>
</dbReference>
<dbReference type="EMBL" id="JAVXUP010000706">
    <property type="protein sequence ID" value="KAK3022527.1"/>
    <property type="molecule type" value="Genomic_DNA"/>
</dbReference>
<keyword evidence="1" id="KW-0472">Membrane</keyword>
<feature type="transmembrane region" description="Helical" evidence="1">
    <location>
        <begin position="476"/>
        <end position="496"/>
    </location>
</feature>
<reference evidence="2" key="1">
    <citation type="submission" date="2022-12" db="EMBL/GenBank/DDBJ databases">
        <title>Draft genome assemblies for two species of Escallonia (Escalloniales).</title>
        <authorList>
            <person name="Chanderbali A."/>
            <person name="Dervinis C."/>
            <person name="Anghel I."/>
            <person name="Soltis D."/>
            <person name="Soltis P."/>
            <person name="Zapata F."/>
        </authorList>
    </citation>
    <scope>NUCLEOTIDE SEQUENCE</scope>
    <source>
        <strain evidence="2">UCBG64.0493</strain>
        <tissue evidence="2">Leaf</tissue>
    </source>
</reference>
<accession>A0AA88W7R5</accession>
<sequence length="558" mass="62295">FSQIAAQTSSPDSLESVVSEKWYWNTSQLSLAICSDHVHVEFCLAEILTISFVVLLFPGRNLTEADDTVRVDPLDNLKKYRGGYDITNKHYWSSTIFTGIHGYVIGVLWLLCGLVYAGFHLATTFCCNGKNRKMKHRYPCQMQILLAIFFTLLAITGCGLVLGGNAKFRSRAQTVVDIIIDTANEASETIYNTTGAMKDMSINLIATNGDGEASSFLTSTSERLDFQAADIQRQAKKNRDAIDKGLKIVYVVTTLIFSLNLVAVIAMSVSGVLNLRRSRKTFIVLCWLLTVLCWLFFGMYFFIDKFAGDTCTALEEFQQDPYNNSLSSILPCDELLSAKSVLSDVSAGVYNLVDEVNANLTNRQADSYIHICNPFSAPPDYNYQPENCPTNAIQIGDIPQVLKLITCIDSSNVTCNGGIAISNSDFEQVEAYTTSIQTLLNAYPGMDSLVECQTVKDAFSKILQKHCKPLKRGARMVWAGLVFLSTVMVALVLIWITEAYHEQKHHSSDGSVKPHFQTAAQWNLEPPWQIMTQLHRYRSFQTTNARETPTRDVRKGRV</sequence>
<dbReference type="InterPro" id="IPR040283">
    <property type="entry name" value="DDB_G0292058-like"/>
</dbReference>
<feature type="transmembrane region" description="Helical" evidence="1">
    <location>
        <begin position="144"/>
        <end position="162"/>
    </location>
</feature>
<keyword evidence="1" id="KW-0812">Transmembrane</keyword>
<keyword evidence="1" id="KW-1133">Transmembrane helix</keyword>
<comment type="caution">
    <text evidence="2">The sequence shown here is derived from an EMBL/GenBank/DDBJ whole genome shotgun (WGS) entry which is preliminary data.</text>
</comment>
<dbReference type="AlphaFoldDB" id="A0AA88W7R5"/>
<organism evidence="2 3">
    <name type="scientific">Escallonia herrerae</name>
    <dbReference type="NCBI Taxonomy" id="1293975"/>
    <lineage>
        <taxon>Eukaryota</taxon>
        <taxon>Viridiplantae</taxon>
        <taxon>Streptophyta</taxon>
        <taxon>Embryophyta</taxon>
        <taxon>Tracheophyta</taxon>
        <taxon>Spermatophyta</taxon>
        <taxon>Magnoliopsida</taxon>
        <taxon>eudicotyledons</taxon>
        <taxon>Gunneridae</taxon>
        <taxon>Pentapetalae</taxon>
        <taxon>asterids</taxon>
        <taxon>campanulids</taxon>
        <taxon>Escalloniales</taxon>
        <taxon>Escalloniaceae</taxon>
        <taxon>Escallonia</taxon>
    </lineage>
</organism>
<evidence type="ECO:0000313" key="2">
    <source>
        <dbReference type="EMBL" id="KAK3022527.1"/>
    </source>
</evidence>
<dbReference type="GO" id="GO:0016020">
    <property type="term" value="C:membrane"/>
    <property type="evidence" value="ECO:0007669"/>
    <property type="project" value="TreeGrafter"/>
</dbReference>